<dbReference type="InterPro" id="IPR000873">
    <property type="entry name" value="AMP-dep_synth/lig_dom"/>
</dbReference>
<dbReference type="FunFam" id="3.40.50.12780:FF:000014">
    <property type="entry name" value="Nonribosomal peptide synthetase 1"/>
    <property type="match status" value="3"/>
</dbReference>
<dbReference type="SUPFAM" id="SSF47336">
    <property type="entry name" value="ACP-like"/>
    <property type="match status" value="4"/>
</dbReference>
<comment type="similarity">
    <text evidence="4">Belongs to the NRP synthetase family.</text>
</comment>
<keyword evidence="3" id="KW-0436">Ligase</keyword>
<dbReference type="NCBIfam" id="NF003417">
    <property type="entry name" value="PRK04813.1"/>
    <property type="match status" value="4"/>
</dbReference>
<dbReference type="InterPro" id="IPR020806">
    <property type="entry name" value="PKS_PP-bd"/>
</dbReference>
<dbReference type="NCBIfam" id="TIGR01733">
    <property type="entry name" value="AA-adenyl-dom"/>
    <property type="match status" value="3"/>
</dbReference>
<feature type="domain" description="Carrier" evidence="5">
    <location>
        <begin position="1841"/>
        <end position="1917"/>
    </location>
</feature>
<dbReference type="GO" id="GO:0044550">
    <property type="term" value="P:secondary metabolite biosynthetic process"/>
    <property type="evidence" value="ECO:0007669"/>
    <property type="project" value="TreeGrafter"/>
</dbReference>
<dbReference type="Gene3D" id="1.10.1200.10">
    <property type="entry name" value="ACP-like"/>
    <property type="match status" value="4"/>
</dbReference>
<dbReference type="PANTHER" id="PTHR45527">
    <property type="entry name" value="NONRIBOSOMAL PEPTIDE SYNTHETASE"/>
    <property type="match status" value="1"/>
</dbReference>
<dbReference type="Gene3D" id="3.40.50.12780">
    <property type="entry name" value="N-terminal domain of ligase-like"/>
    <property type="match status" value="4"/>
</dbReference>
<keyword evidence="7" id="KW-1185">Reference proteome</keyword>
<dbReference type="SUPFAM" id="SSF52777">
    <property type="entry name" value="CoA-dependent acyltransferases"/>
    <property type="match status" value="9"/>
</dbReference>
<dbReference type="PROSITE" id="PS00012">
    <property type="entry name" value="PHOSPHOPANTETHEINE"/>
    <property type="match status" value="3"/>
</dbReference>
<dbReference type="InterPro" id="IPR006162">
    <property type="entry name" value="Ppantetheine_attach_site"/>
</dbReference>
<feature type="domain" description="Carrier" evidence="5">
    <location>
        <begin position="773"/>
        <end position="848"/>
    </location>
</feature>
<dbReference type="FunFam" id="3.30.559.30:FF:000003">
    <property type="entry name" value="Nonribosomal peptide synthase SidD"/>
    <property type="match status" value="3"/>
</dbReference>
<dbReference type="FunFam" id="1.10.1200.10:FF:000005">
    <property type="entry name" value="Nonribosomal peptide synthetase 1"/>
    <property type="match status" value="1"/>
</dbReference>
<dbReference type="FunFam" id="3.30.300.30:FF:000015">
    <property type="entry name" value="Nonribosomal peptide synthase SidD"/>
    <property type="match status" value="4"/>
</dbReference>
<dbReference type="CDD" id="cd19542">
    <property type="entry name" value="CT_NRPS-like"/>
    <property type="match status" value="1"/>
</dbReference>
<reference evidence="6 7" key="1">
    <citation type="submission" date="2018-01" db="EMBL/GenBank/DDBJ databases">
        <title>Harnessing the power of phylogenomics to disentangle the directionality and signatures of interkingdom host jumping in the parasitic fungal genus Tolypocladium.</title>
        <authorList>
            <person name="Quandt C.A."/>
            <person name="Patterson W."/>
            <person name="Spatafora J.W."/>
        </authorList>
    </citation>
    <scope>NUCLEOTIDE SEQUENCE [LARGE SCALE GENOMIC DNA]</scope>
    <source>
        <strain evidence="6 7">NRBC 100945</strain>
    </source>
</reference>
<dbReference type="PANTHER" id="PTHR45527:SF1">
    <property type="entry name" value="FATTY ACID SYNTHASE"/>
    <property type="match status" value="1"/>
</dbReference>
<evidence type="ECO:0000256" key="3">
    <source>
        <dbReference type="ARBA" id="ARBA00022598"/>
    </source>
</evidence>
<dbReference type="CDD" id="cd19545">
    <property type="entry name" value="FUM14_C_NRPS-like"/>
    <property type="match status" value="3"/>
</dbReference>
<dbReference type="OrthoDB" id="416786at2759"/>
<name>A0A2S4KY07_9HYPO</name>
<proteinExistence type="inferred from homology"/>
<dbReference type="Gene3D" id="3.30.559.10">
    <property type="entry name" value="Chloramphenicol acetyltransferase-like domain"/>
    <property type="match status" value="4"/>
</dbReference>
<dbReference type="Pfam" id="PF00501">
    <property type="entry name" value="AMP-binding"/>
    <property type="match status" value="4"/>
</dbReference>
<dbReference type="InterPro" id="IPR036736">
    <property type="entry name" value="ACP-like_sf"/>
</dbReference>
<feature type="domain" description="Carrier" evidence="5">
    <location>
        <begin position="2914"/>
        <end position="2990"/>
    </location>
</feature>
<dbReference type="SMART" id="SM00823">
    <property type="entry name" value="PKS_PP"/>
    <property type="match status" value="4"/>
</dbReference>
<dbReference type="InterPro" id="IPR023213">
    <property type="entry name" value="CAT-like_dom_sf"/>
</dbReference>
<evidence type="ECO:0000313" key="7">
    <source>
        <dbReference type="Proteomes" id="UP000237481"/>
    </source>
</evidence>
<evidence type="ECO:0000313" key="6">
    <source>
        <dbReference type="EMBL" id="POR35063.1"/>
    </source>
</evidence>
<keyword evidence="2" id="KW-0597">Phosphoprotein</keyword>
<dbReference type="InterPro" id="IPR020845">
    <property type="entry name" value="AMP-binding_CS"/>
</dbReference>
<comment type="caution">
    <text evidence="6">The sequence shown here is derived from an EMBL/GenBank/DDBJ whole genome shotgun (WGS) entry which is preliminary data.</text>
</comment>
<sequence length="4529" mass="496577">MGEHVQEDAWAPTGDETCLFPVFNTSFEGDDVLASIPVRLEGQDGVESFCTRNGIQKSHLLQAAWGILLKSYTGSDHPLFTFLDGRLQLRKGKLGEGATCCMDLSGDQETLHLIKNIAYWEDVFTAPGRARRSNTAVLWNCYSNSSDKLERKFTVSIAASYEAEKWNISLQYWISVLSEEQAIHISELLAHVMNELASHRKLSSIDLCPPQTVQQLTQWNSKLPDQMNFCVHDLILEQCKARPDAPAVCAWDGDFTYQDINHLSLRLAQHLAYGGIGPETFVGIYFEKSKWTVIALLAVMRAGGAFVLLDPSFPASRLEEMCRKLGTVLVLSSRHLAEDGAALKLDALPVDDEQLELLKSQPLHMDPSITKPPVEPHNALFAVFTSGSTGTPKGIIFNHASYYTGQTACADAIGYSSDSRVLQFASYAFDVSVQEHLTPLMFGGCVCILSETARRSNLPLAVSQMQVNLLCLTPTVARLQRPTDFPSVKTLVLAGEQLLQSDIATWASDIRLFNAYGPAECCVFTTAHLVTSAEKHAGVVGSALGALCWIADASDHQKLAPIGAIGELLIEGPIVGRGYVGDEEKTQARFIASPSWRSSFPGGLGGRMYRTGDFVQYVGSGKIRCVGRKDAQTKLHGQRLELSEVEHHMRDVLARDTHVVADLATPAGSGSKPILLGFILPPDSGKELKGKGSLDCDLFAAPCEEFRALAESVTLELAGRLPRFMVPSVLIKVKTIPTTATGKVDRRVLGKHASQFTRRELEGFTRGAVGKRLPGSPMEVLLHQAISKVLQVKDFGMDDNFFGLGGDSIRAMELSRVVREDMGFDLPGDRVFKTPVLADLALAMAYSHDHCDIPAFSLLADQQSRNQVVQAARKACGLSANEDIEDIYPCTPLQQGLMALSVMSPTAKYITRSVHRLPRAIDVKRLERAWDMVIRSNPVLRTRIVQTNLGEALQVVVKGAVAWEHGKDLEDCILRDSQTGIQLGGRLLRLVLVQGNLLVLTIHHALYDGWSLPKTLEQVEAAYYGGAPRSRPFKIFVDYLLTQDDKNMEEFWRAQLDDFAGPLFPGAPPGDLKYRPTTVRAMKRSIPVSPIQGLGVTLSTVVKLAWALTVSQYSGSEDVVFGVTLAGRSVSVSGADQILGPTITTVPLRVQLDRSVKVRNVLRGLHEQSTETMAFEHLGLQRIAALGSGAATACRFQNLLVIQPPRADEPSTIFNNLMSSHSEEIVDNYILSLEVQLGIDNSVHLDAAYDVDIIPEPFMDRILNQFSHNMSEIAQGADKPLSELALLNAVDRQTIQVWNHQLPEGVHCCVHDILNRRCLGQPREPAVIAWDGTLTYEEMGSYSTKFAAHLQGLGVRPGMYIMVCMGKSLWTVVAMMAVMKTGAAFVMIDPSTPTLRLRQICEDTETNMAITTRQHSVNLSALGLQVVEIDGDESWKAGAAQFTEPAVSPDSPIYAVFTSGSTGRPKGVVVQHRSFATTAIINGGRFHINKETRCLHLANFTFDASISEILYPLVHGACVCIPRETDSRNNLEKAMNDFSVNWATLTPSLARALVPSRLTTLHILALGGEAMTQVDVDMWADQVHLINGYGPAECSVDTAIQPKVSPDSDPSNIGWSVAAVCWIVDPDDPTVLRPIGAVGELVVEGPIVARGYLRDAEKTAKSFVEYPDWLCRLRHGKQGRFYRTGDLAQYSPKGDGSLRYMGRKDSQVKLRGQRIELGEVEQHLRECLPGAREVIAEIARPADAGAEPLLAAFILFSDGTRSADDLIAQVQPSLWAQLESAEAVLRSRVPSYMVPALFLPLNEVPLTSSGKVNRRLLREKVSLISRRELRAYSSTVSVKRPPSTTEERILQQAISAVLRRPMEEIGMDDNFFHLGGDSITAMKVVGLVRESGATLTTSDLFGRPRLADLALAVRKDADDSKSESIVPFCLLEEESLEDTIHAAAIQCGVGVDEIEDIYPCTPMQEALLALSMKQQGDYVAKLAFDLPVDVDISRLHSAWQAVCDANPILRTRFVPAESGSSVSLQVVLRERLHWSSNLGTLDIAHGQPLKKISVSHDEGLCQLHLWLHHALYDGSSLPNILEQAEAAYNGQDLQMRPFNTFAAYIKTLDTAASKEFWKNELANWSATMFPPLLARNASGPRESVSHRISIPNASDGEFTLPTVIHLACATVFAHCTASDDVVYGLTLAGRNAAVRGIEHLVGPTITTVPFRVRLPPTQTIRESLLDIQSHLVKMIPHEQMGLQNIRTISSDAAVACDFHCHLVIQPSDEDSQTALLKEVPTDDDVYSQFASSPLDLVCTVSADKQSIELVSNFVASSFSRTQATAMSHQLEHVIQQIINSPTMPVQDIEVVGPHDMSLLARYNTTVPPKLDRLLHYLVFEQCHLQPAKEAICSWDGSLTYGQVYEACSRLARHFTAVGVGAHPVTAICMEKSRWTVVAILSVLKAGSACALMDPSHPPGRLREVLKQTGAAFVLASVQTESIVDAISSDLNVITVSPALLDTPPPSPSQTPPDTSPSDSAFILFTSGSTGKPKGIVLEHGCIATGLRDLRGPLNLNQSARVLHFASYAFDASLLEILGSLTSGGCLCIPSDIDRTSDLDGFIERHRVNWAFMIPSTCHLLSPLQVSSMKTLILGGEAVQPADVNRWASNKDLTLLNGYGPAECTFICASGPISPTDWIPGIVGPFVSGVGWVTNPLDPSRLSAWGAIGELLVEGPILAREYIGDPEKTAPSFIGSPPWLSQFRGHDEGRLYRTGDLVQYTGDGHIRYIGRKDREAKLNGQRMEPEGVECHLKPSFPADATIIVEAVVPTSSTGRPRLFAFVHLGSRGHNGTTGTEKAPVFSTSDEAFISLCRAAKARLLGLVPHYMIPGAFILLNHVPETSSGKINRRLLSQAAGSLGGEELDRLSNLSTQRQLPSNDKERKLVDLWAELLSLEAENISTDDNFFHTGGDSILAMRLVAAARQKGLQLTVSSIFSHPRLSSMASVATTKDCNGHIVADVPPFALLREDSKASVLRAAEQQCSVERAQVEDVYPCTPLQEGLVSHSMRTPGAYHAHFRFKLRSNLDISLFRNAWNSVIRANTILRTRIVQGASLYQMVLSGDVPWTVVDVDSVDDIVSSVPKREMKLGQPLLQLVISQPTHATPTEFLLIIHHALYDGWSLRTILDQVHQAYISGEPPSPQPFNRFIDHAVQSDAKLARDYWLTQLAGASATPFPPLPSADYKPYADSTIKQAVKLKSFPGVTNATVLQLAWVLMLSQYSDSSDVIFGLVLSGRNANMDGIEGVTGPTITTVPMRFRLSRSNSVGSELHRLQEQTAAMSSFEQFGLQNIRRLGREAEAACQFQNLLLVQPAKTGSEGELWTEIDDKVNVASFTTYALEATCEVSDDDTAVVAFDFDKIVLAPRQAQRMLSQFDHVLQQIQHNSSQTISHLHLLSPSGRQEILKWNATLPKAIDRCVHDGIVQQCLQSPNSQAVCAWDGDFTYKDLNYLSSGLAARLQALGVGPEVCVPILAEKTRWVAIAIMGVVRAGGAIVLLDPSIPFQRMQTICEGINARIVVSSDACTSIAARLAPTVVAAGDGHLDQYQNGCPAELKNDVTPRNALYIIFTSGSTGKPKGIVTEHSAFYTSFNAQHQGFYMDNDTRGLQFASHMFDVCISDYIWTFLAGGCICVASKAGLRDDLPGVIRELRVNRLDLTPSVARVLRPEEVPTVDTLLFGGEPVSRHDIQTWAGKVRLVNGYGPAECSMSCTLTDVNSESDPSNIGFALGATSWIVDKDDHNVLLPIGAVGELVLEGHTLARGYLGDPEKTAAAFLESSPPWLRELRPTSRLYKTGDLVQYHTDGSLRYIARKDTQVKIRGQRVELGEIEQQVHQASPSIRDVVADVVRPGHRKSAQLLAVFMSSQKATDGAVVTNGHDGRHEMFLPSDRKHREEAQRITTFLQSRLPVYMVPSVFIPLAQMPLTANGKADRRLLREHAAALSRKQIESFQPRHAAQRSPDTPSEEALQAIVAEILHHELQEIGMDDDFFRLGGDSIIAIRLVERARSSGFAFRVTDVFQTPKLSDLALLTAENNTNGEEDDGKPCQSLELHVPNKDGLIKELARSKSFPYSETNILDVLPVTQAAGRYLFQTPEYWIVNLQGPVDRDRLQSACSALVQRHGILRTVFVIREGKILQILLDQIDTRIHFRKTTSNIADFVDEYRLEENITTPTLNTPVAKIMFAENAEGNQCLVIPLSHAQFDGYCLQVLWRDLKLLYEGASLPPASTYSSHVKLWARSQTDRAFAFWRDTLEGSSISRIDNALFGDTSQPISPEASEIVTSSQTIHIDEGNPHNTTTATVVKAAWSILLAHLTGRDDVVFAQMANGRSNTSATTQDIVGMCLNFIPVRTKLNPAWTVLDLLQFLQRQHRESLEFELLDFRDIVERSTPWPTGTAHQSALLHQNLDPDLPFPFGEAEALVTCSYYWPHPPDTILVESKPLGNGELQITMDTSTDILSQCHADFVVEKLCHLITLISSFPEDGFEKVGSLFSALHG</sequence>
<evidence type="ECO:0000256" key="1">
    <source>
        <dbReference type="ARBA" id="ARBA00022450"/>
    </source>
</evidence>
<evidence type="ECO:0000256" key="4">
    <source>
        <dbReference type="ARBA" id="ARBA00029454"/>
    </source>
</evidence>
<organism evidence="6 7">
    <name type="scientific">Tolypocladium paradoxum</name>
    <dbReference type="NCBI Taxonomy" id="94208"/>
    <lineage>
        <taxon>Eukaryota</taxon>
        <taxon>Fungi</taxon>
        <taxon>Dikarya</taxon>
        <taxon>Ascomycota</taxon>
        <taxon>Pezizomycotina</taxon>
        <taxon>Sordariomycetes</taxon>
        <taxon>Hypocreomycetidae</taxon>
        <taxon>Hypocreales</taxon>
        <taxon>Ophiocordycipitaceae</taxon>
        <taxon>Tolypocladium</taxon>
    </lineage>
</organism>
<dbReference type="Proteomes" id="UP000237481">
    <property type="component" value="Unassembled WGS sequence"/>
</dbReference>
<dbReference type="GO" id="GO:0016874">
    <property type="term" value="F:ligase activity"/>
    <property type="evidence" value="ECO:0007669"/>
    <property type="project" value="UniProtKB-KW"/>
</dbReference>
<dbReference type="GO" id="GO:0031177">
    <property type="term" value="F:phosphopantetheine binding"/>
    <property type="evidence" value="ECO:0007669"/>
    <property type="project" value="InterPro"/>
</dbReference>
<dbReference type="InterPro" id="IPR042099">
    <property type="entry name" value="ANL_N_sf"/>
</dbReference>
<dbReference type="GO" id="GO:0043041">
    <property type="term" value="P:amino acid activation for nonribosomal peptide biosynthetic process"/>
    <property type="evidence" value="ECO:0007669"/>
    <property type="project" value="TreeGrafter"/>
</dbReference>
<dbReference type="InterPro" id="IPR001242">
    <property type="entry name" value="Condensation_dom"/>
</dbReference>
<dbReference type="Gene3D" id="3.30.300.30">
    <property type="match status" value="4"/>
</dbReference>
<dbReference type="STRING" id="94208.A0A2S4KY07"/>
<dbReference type="GO" id="GO:0005737">
    <property type="term" value="C:cytoplasm"/>
    <property type="evidence" value="ECO:0007669"/>
    <property type="project" value="TreeGrafter"/>
</dbReference>
<keyword evidence="1" id="KW-0596">Phosphopantetheine</keyword>
<dbReference type="SUPFAM" id="SSF56801">
    <property type="entry name" value="Acetyl-CoA synthetase-like"/>
    <property type="match status" value="4"/>
</dbReference>
<protein>
    <submittedName>
        <fullName evidence="6">Nonribosomal peptide synthetase</fullName>
    </submittedName>
</protein>
<dbReference type="InterPro" id="IPR009081">
    <property type="entry name" value="PP-bd_ACP"/>
</dbReference>
<dbReference type="InterPro" id="IPR010071">
    <property type="entry name" value="AA_adenyl_dom"/>
</dbReference>
<dbReference type="Pfam" id="PF00668">
    <property type="entry name" value="Condensation"/>
    <property type="match status" value="4"/>
</dbReference>
<dbReference type="CDD" id="cd05918">
    <property type="entry name" value="A_NRPS_SidN3_like"/>
    <property type="match status" value="4"/>
</dbReference>
<gene>
    <name evidence="6" type="ORF">TPAR_04753</name>
</gene>
<dbReference type="InterPro" id="IPR045851">
    <property type="entry name" value="AMP-bd_C_sf"/>
</dbReference>
<dbReference type="PROSITE" id="PS50075">
    <property type="entry name" value="CARRIER"/>
    <property type="match status" value="4"/>
</dbReference>
<dbReference type="Pfam" id="PF00550">
    <property type="entry name" value="PP-binding"/>
    <property type="match status" value="4"/>
</dbReference>
<dbReference type="Gene3D" id="3.30.559.30">
    <property type="entry name" value="Nonribosomal peptide synthetase, condensation domain"/>
    <property type="match status" value="4"/>
</dbReference>
<dbReference type="PROSITE" id="PS00455">
    <property type="entry name" value="AMP_BINDING"/>
    <property type="match status" value="2"/>
</dbReference>
<evidence type="ECO:0000259" key="5">
    <source>
        <dbReference type="PROSITE" id="PS50075"/>
    </source>
</evidence>
<feature type="domain" description="Carrier" evidence="5">
    <location>
        <begin position="3993"/>
        <end position="4069"/>
    </location>
</feature>
<evidence type="ECO:0000256" key="2">
    <source>
        <dbReference type="ARBA" id="ARBA00022553"/>
    </source>
</evidence>
<accession>A0A2S4KY07</accession>
<dbReference type="EMBL" id="PKSG01000470">
    <property type="protein sequence ID" value="POR35063.1"/>
    <property type="molecule type" value="Genomic_DNA"/>
</dbReference>